<accession>A0A645IBI1</accession>
<gene>
    <name evidence="1" type="ORF">SDC9_195413</name>
</gene>
<protein>
    <submittedName>
        <fullName evidence="1">Uncharacterized protein</fullName>
    </submittedName>
</protein>
<sequence>MIAQPFVQEFDHTFGFQCFKEILGCADLFIGQAGKTGSMTHLIEGFLDFIQIPGYGIGSIFV</sequence>
<proteinExistence type="predicted"/>
<comment type="caution">
    <text evidence="1">The sequence shown here is derived from an EMBL/GenBank/DDBJ whole genome shotgun (WGS) entry which is preliminary data.</text>
</comment>
<evidence type="ECO:0000313" key="1">
    <source>
        <dbReference type="EMBL" id="MPN47809.1"/>
    </source>
</evidence>
<organism evidence="1">
    <name type="scientific">bioreactor metagenome</name>
    <dbReference type="NCBI Taxonomy" id="1076179"/>
    <lineage>
        <taxon>unclassified sequences</taxon>
        <taxon>metagenomes</taxon>
        <taxon>ecological metagenomes</taxon>
    </lineage>
</organism>
<dbReference type="EMBL" id="VSSQ01109590">
    <property type="protein sequence ID" value="MPN47809.1"/>
    <property type="molecule type" value="Genomic_DNA"/>
</dbReference>
<name>A0A645IBI1_9ZZZZ</name>
<reference evidence="1" key="1">
    <citation type="submission" date="2019-08" db="EMBL/GenBank/DDBJ databases">
        <authorList>
            <person name="Kucharzyk K."/>
            <person name="Murdoch R.W."/>
            <person name="Higgins S."/>
            <person name="Loffler F."/>
        </authorList>
    </citation>
    <scope>NUCLEOTIDE SEQUENCE</scope>
</reference>
<dbReference type="AlphaFoldDB" id="A0A645IBI1"/>